<keyword evidence="5" id="KW-0711">Selenium</keyword>
<dbReference type="InterPro" id="IPR017584">
    <property type="entry name" value="Pyridine_nucleo_diS_OxRdtase_N"/>
</dbReference>
<evidence type="ECO:0000256" key="2">
    <source>
        <dbReference type="ARBA" id="ARBA00022741"/>
    </source>
</evidence>
<feature type="domain" description="PurM-like C-terminal" evidence="7">
    <location>
        <begin position="548"/>
        <end position="712"/>
    </location>
</feature>
<dbReference type="InterPro" id="IPR023753">
    <property type="entry name" value="FAD/NAD-binding_dom"/>
</dbReference>
<sequence>MHAPAPLPLTRDLVLVGGGHTHALILKAWGMKPLPGVRLTVIDPGPATAYSGMLPGHVAGHYDRTDLDIDLVRLSRFAGARLVQGAAEGLDLPRQEIRVSGRPAVGFDVASLDIGVTSEVPDLMGFGAHGVPAKPLGPFAARWQAFVADDRTGDAAVIGAGIAGTELALAMAHRLRGTGRRVHLVEAREALSDVPNAVRQKLLAEVLSAGIILTEGAEIARVDAHGLVLSTGRRIPARFVTGAAGARPQPWLERSGLDLVDGFVAVNARLESSFRQIFAAGDCAHYRHAPRPKAGVYAVRAAPVLLNNLRTAVGHGGFRRFRPQGDYLKLVSLGRKDAIGTRGPFRVSGPWVWRWKDRIDRRFMEKLSKLPAMPPAPLPWPRAQDMRAAMGPKPLCGGCGAKVGRATLQRALSRLGPHERDDVVPVPGDDAAILKTGGARQVLSSDHLRALVDDPVAMTRIAAVHALGDIWSMGAAPQAATVNLVLPRLADTLAARTLTEILEAAEAVLRAEGAEIVGGHSSVGDELTIGFSLTGLCERDPITHAGGKPGDALILTKPIGSGTVLAAEMALDARGGDVAAALTLMTRSEGAAARILGAAHAMTDVTGFGLAGHLTNIAEASGTGVELWLHAISHLPGARSLAARGVRSTLYPQNRMVAPDLPETPDVALLFDPQTAGGLVAAVAPEDASRLLQELHDAGYPEAAQIGWLTASLPGQIDVTD</sequence>
<feature type="domain" description="PurM-like N-terminal" evidence="6">
    <location>
        <begin position="428"/>
        <end position="536"/>
    </location>
</feature>
<evidence type="ECO:0000313" key="9">
    <source>
        <dbReference type="EMBL" id="ETW14215.1"/>
    </source>
</evidence>
<dbReference type="EMBL" id="AQQW01000002">
    <property type="protein sequence ID" value="ETW14215.1"/>
    <property type="molecule type" value="Genomic_DNA"/>
</dbReference>
<feature type="domain" description="FAD/NAD(P)-binding" evidence="8">
    <location>
        <begin position="145"/>
        <end position="294"/>
    </location>
</feature>
<dbReference type="AlphaFoldDB" id="W4HQC6"/>
<reference evidence="9 10" key="1">
    <citation type="journal article" date="2014" name="Antonie Van Leeuwenhoek">
        <title>Roseivivax atlanticus sp. nov., isolated from surface seawater of the Atlantic Ocean.</title>
        <authorList>
            <person name="Li G."/>
            <person name="Lai Q."/>
            <person name="Liu X."/>
            <person name="Sun F."/>
            <person name="Shao Z."/>
        </authorList>
    </citation>
    <scope>NUCLEOTIDE SEQUENCE [LARGE SCALE GENOMIC DNA]</scope>
    <source>
        <strain evidence="9 10">22II-s10s</strain>
    </source>
</reference>
<dbReference type="eggNOG" id="COG1252">
    <property type="taxonomic scope" value="Bacteria"/>
</dbReference>
<dbReference type="InterPro" id="IPR036676">
    <property type="entry name" value="PurM-like_C_sf"/>
</dbReference>
<dbReference type="Proteomes" id="UP000019063">
    <property type="component" value="Unassembled WGS sequence"/>
</dbReference>
<dbReference type="InterPro" id="IPR036921">
    <property type="entry name" value="PurM-like_N_sf"/>
</dbReference>
<evidence type="ECO:0000259" key="6">
    <source>
        <dbReference type="Pfam" id="PF00586"/>
    </source>
</evidence>
<dbReference type="GO" id="GO:0004756">
    <property type="term" value="F:selenide, water dikinase activity"/>
    <property type="evidence" value="ECO:0007669"/>
    <property type="project" value="TreeGrafter"/>
</dbReference>
<dbReference type="Gene3D" id="3.90.650.10">
    <property type="entry name" value="PurM-like C-terminal domain"/>
    <property type="match status" value="1"/>
</dbReference>
<dbReference type="SUPFAM" id="SSF51905">
    <property type="entry name" value="FAD/NAD(P)-binding domain"/>
    <property type="match status" value="2"/>
</dbReference>
<dbReference type="PATRIC" id="fig|1317118.6.peg.1025"/>
<keyword evidence="3 9" id="KW-0418">Kinase</keyword>
<dbReference type="GO" id="GO:0005524">
    <property type="term" value="F:ATP binding"/>
    <property type="evidence" value="ECO:0007669"/>
    <property type="project" value="UniProtKB-KW"/>
</dbReference>
<keyword evidence="2" id="KW-0547">Nucleotide-binding</keyword>
<accession>W4HQC6</accession>
<keyword evidence="10" id="KW-1185">Reference proteome</keyword>
<dbReference type="GO" id="GO:0005737">
    <property type="term" value="C:cytoplasm"/>
    <property type="evidence" value="ECO:0007669"/>
    <property type="project" value="TreeGrafter"/>
</dbReference>
<name>W4HQC6_9RHOB</name>
<keyword evidence="4" id="KW-0067">ATP-binding</keyword>
<evidence type="ECO:0000256" key="4">
    <source>
        <dbReference type="ARBA" id="ARBA00022840"/>
    </source>
</evidence>
<dbReference type="NCBIfam" id="TIGR03169">
    <property type="entry name" value="Nterm_to_SelD"/>
    <property type="match status" value="1"/>
</dbReference>
<protein>
    <submittedName>
        <fullName evidence="9">Selenide,water dikinase</fullName>
    </submittedName>
</protein>
<evidence type="ECO:0000256" key="1">
    <source>
        <dbReference type="ARBA" id="ARBA00022679"/>
    </source>
</evidence>
<dbReference type="STRING" id="1379903.ATO8_04956"/>
<dbReference type="PANTHER" id="PTHR10256:SF0">
    <property type="entry name" value="INACTIVE SELENIDE, WATER DIKINASE-LIKE PROTEIN-RELATED"/>
    <property type="match status" value="1"/>
</dbReference>
<dbReference type="InterPro" id="IPR016188">
    <property type="entry name" value="PurM-like_N"/>
</dbReference>
<dbReference type="CDD" id="cd02195">
    <property type="entry name" value="SelD"/>
    <property type="match status" value="1"/>
</dbReference>
<dbReference type="PANTHER" id="PTHR10256">
    <property type="entry name" value="SELENIDE, WATER DIKINASE"/>
    <property type="match status" value="1"/>
</dbReference>
<dbReference type="PRINTS" id="PR00368">
    <property type="entry name" value="FADPNR"/>
</dbReference>
<dbReference type="Pfam" id="PF00586">
    <property type="entry name" value="AIRS"/>
    <property type="match status" value="1"/>
</dbReference>
<dbReference type="InterPro" id="IPR004536">
    <property type="entry name" value="SPS/SelD"/>
</dbReference>
<comment type="caution">
    <text evidence="9">The sequence shown here is derived from an EMBL/GenBank/DDBJ whole genome shotgun (WGS) entry which is preliminary data.</text>
</comment>
<dbReference type="GO" id="GO:0016260">
    <property type="term" value="P:selenocysteine biosynthetic process"/>
    <property type="evidence" value="ECO:0007669"/>
    <property type="project" value="TreeGrafter"/>
</dbReference>
<dbReference type="RefSeq" id="WP_043842647.1">
    <property type="nucleotide sequence ID" value="NZ_AQQW01000002.1"/>
</dbReference>
<keyword evidence="1" id="KW-0808">Transferase</keyword>
<gene>
    <name evidence="9" type="ORF">ATO8_04956</name>
</gene>
<evidence type="ECO:0000259" key="8">
    <source>
        <dbReference type="Pfam" id="PF07992"/>
    </source>
</evidence>
<dbReference type="NCBIfam" id="TIGR00476">
    <property type="entry name" value="selD"/>
    <property type="match status" value="1"/>
</dbReference>
<dbReference type="SUPFAM" id="SSF55326">
    <property type="entry name" value="PurM N-terminal domain-like"/>
    <property type="match status" value="1"/>
</dbReference>
<dbReference type="Gene3D" id="3.50.50.100">
    <property type="match status" value="1"/>
</dbReference>
<dbReference type="SUPFAM" id="SSF56042">
    <property type="entry name" value="PurM C-terminal domain-like"/>
    <property type="match status" value="1"/>
</dbReference>
<evidence type="ECO:0000313" key="10">
    <source>
        <dbReference type="Proteomes" id="UP000019063"/>
    </source>
</evidence>
<organism evidence="9 10">
    <name type="scientific">Roseivivax marinus</name>
    <dbReference type="NCBI Taxonomy" id="1379903"/>
    <lineage>
        <taxon>Bacteria</taxon>
        <taxon>Pseudomonadati</taxon>
        <taxon>Pseudomonadota</taxon>
        <taxon>Alphaproteobacteria</taxon>
        <taxon>Rhodobacterales</taxon>
        <taxon>Roseobacteraceae</taxon>
        <taxon>Roseivivax</taxon>
    </lineage>
</organism>
<dbReference type="InterPro" id="IPR010918">
    <property type="entry name" value="PurM-like_C_dom"/>
</dbReference>
<dbReference type="eggNOG" id="COG0709">
    <property type="taxonomic scope" value="Bacteria"/>
</dbReference>
<proteinExistence type="predicted"/>
<dbReference type="GO" id="GO:0016491">
    <property type="term" value="F:oxidoreductase activity"/>
    <property type="evidence" value="ECO:0007669"/>
    <property type="project" value="InterPro"/>
</dbReference>
<dbReference type="Pfam" id="PF07992">
    <property type="entry name" value="Pyr_redox_2"/>
    <property type="match status" value="1"/>
</dbReference>
<dbReference type="Gene3D" id="3.30.1330.10">
    <property type="entry name" value="PurM-like, N-terminal domain"/>
    <property type="match status" value="1"/>
</dbReference>
<evidence type="ECO:0000259" key="7">
    <source>
        <dbReference type="Pfam" id="PF02769"/>
    </source>
</evidence>
<evidence type="ECO:0000256" key="3">
    <source>
        <dbReference type="ARBA" id="ARBA00022777"/>
    </source>
</evidence>
<dbReference type="Pfam" id="PF02769">
    <property type="entry name" value="AIRS_C"/>
    <property type="match status" value="1"/>
</dbReference>
<evidence type="ECO:0000256" key="5">
    <source>
        <dbReference type="ARBA" id="ARBA00023266"/>
    </source>
</evidence>
<dbReference type="InterPro" id="IPR036188">
    <property type="entry name" value="FAD/NAD-bd_sf"/>
</dbReference>